<dbReference type="Pfam" id="PF13644">
    <property type="entry name" value="DKNYY"/>
    <property type="match status" value="1"/>
</dbReference>
<evidence type="ECO:0000256" key="1">
    <source>
        <dbReference type="SAM" id="Phobius"/>
    </source>
</evidence>
<proteinExistence type="predicted"/>
<keyword evidence="1" id="KW-0472">Membrane</keyword>
<dbReference type="Proteomes" id="UP000241660">
    <property type="component" value="Chromosome"/>
</dbReference>
<keyword evidence="1" id="KW-0812">Transmembrane</keyword>
<dbReference type="EMBL" id="CP028101">
    <property type="protein sequence ID" value="AVQ15611.1"/>
    <property type="molecule type" value="Genomic_DNA"/>
</dbReference>
<gene>
    <name evidence="2" type="ORF">C7Y58_09460</name>
</gene>
<evidence type="ECO:0000313" key="2">
    <source>
        <dbReference type="EMBL" id="AVQ15611.1"/>
    </source>
</evidence>
<feature type="transmembrane region" description="Helical" evidence="1">
    <location>
        <begin position="44"/>
        <end position="65"/>
    </location>
</feature>
<organism evidence="2 3">
    <name type="scientific">Fusobacterium nucleatum subsp. nucleatum (strain ATCC 25586 / DSM 15643 / BCRC 10681 / CIP 101130 / JCM 8532 / KCTC 2640 / LMG 13131 / VPI 4355)</name>
    <dbReference type="NCBI Taxonomy" id="190304"/>
    <lineage>
        <taxon>Bacteria</taxon>
        <taxon>Fusobacteriati</taxon>
        <taxon>Fusobacteriota</taxon>
        <taxon>Fusobacteriia</taxon>
        <taxon>Fusobacteriales</taxon>
        <taxon>Fusobacteriaceae</taxon>
        <taxon>Fusobacterium</taxon>
    </lineage>
</organism>
<dbReference type="InterPro" id="IPR027375">
    <property type="entry name" value="DKNYY"/>
</dbReference>
<evidence type="ECO:0008006" key="4">
    <source>
        <dbReference type="Google" id="ProtNLM"/>
    </source>
</evidence>
<feature type="transmembrane region" description="Helical" evidence="1">
    <location>
        <begin position="497"/>
        <end position="515"/>
    </location>
</feature>
<evidence type="ECO:0000313" key="3">
    <source>
        <dbReference type="Proteomes" id="UP000241660"/>
    </source>
</evidence>
<accession>A0ABM6TSM0</accession>
<name>A0ABM6TSM0_FUSNN</name>
<keyword evidence="1" id="KW-1133">Transmembrane helix</keyword>
<reference evidence="3" key="1">
    <citation type="journal article" date="2018" name="MSphere">
        <title>Fusobacterium Genomics Using MinION and Illumina Sequencing Enables Genome Completion and Correction.</title>
        <authorList>
            <person name="Todd S.M."/>
            <person name="Settlage R.E."/>
            <person name="Lahmers K.K."/>
            <person name="Slade D.J."/>
        </authorList>
    </citation>
    <scope>NUCLEOTIDE SEQUENCE [LARGE SCALE GENOMIC DNA]</scope>
    <source>
        <strain evidence="3">ATCC 25586</strain>
    </source>
</reference>
<protein>
    <recommendedName>
        <fullName evidence="4">Fusobacterium membrane protein</fullName>
    </recommendedName>
</protein>
<sequence length="520" mass="60237">MEFLDYIKKINDKSLLKFWGLNMRINDFDEEFNFKKKRSSNTLFIIKIVFIIFAIFAILSSVLFLSKMGSSDSYEIEENGERYGNSEFIKYQGKISVPVPSGGRYFLNGVDINSFRTLNSGDRDTKIIGLDKNHVYFGNIAISDLDPNKLEVIGNGYYSDGTTTYFCSPLSERNENLSTSMEILQFLIYSFSKTKKPQTYIYPYKKVETNNKLIAVKDLYYFATDGEKVYYKGEILENADLNTLKSVDGYNEYFADKENVYYKSKLLPIKNSGKLMVISAEQGDKFLYDEANGYVFIEDYSFDREKAPYKVIGNNGNHLYNLAFVNNEGIYYYDDQEKKQLKAGDNIFIGNIEEISPNIFTDDKNIYYFHAYDVWKNYKNGGSVLFSRNTEIYYLDKKDGWEKVKDIRSGIIGTIWKRGNRYYYFDNLGMFQLINNTIYEIRDKETLEYLLLNGDEIGSSHSIGKFVENGKLIAINGEKKGEIVVKYKSARITMAKYSKIFLVIIVIVSVIIKIIRGIRE</sequence>
<keyword evidence="3" id="KW-1185">Reference proteome</keyword>